<feature type="non-terminal residue" evidence="1">
    <location>
        <position position="224"/>
    </location>
</feature>
<dbReference type="AlphaFoldDB" id="A0A9N9GH81"/>
<proteinExistence type="predicted"/>
<name>A0A9N9GH81_9GLOM</name>
<dbReference type="OrthoDB" id="2402025at2759"/>
<dbReference type="Proteomes" id="UP000789706">
    <property type="component" value="Unassembled WGS sequence"/>
</dbReference>
<gene>
    <name evidence="1" type="ORF">DEBURN_LOCUS9833</name>
</gene>
<protein>
    <submittedName>
        <fullName evidence="1">1108_t:CDS:1</fullName>
    </submittedName>
</protein>
<keyword evidence="2" id="KW-1185">Reference proteome</keyword>
<accession>A0A9N9GH81</accession>
<comment type="caution">
    <text evidence="1">The sequence shown here is derived from an EMBL/GenBank/DDBJ whole genome shotgun (WGS) entry which is preliminary data.</text>
</comment>
<evidence type="ECO:0000313" key="1">
    <source>
        <dbReference type="EMBL" id="CAG8607877.1"/>
    </source>
</evidence>
<dbReference type="EMBL" id="CAJVPK010002177">
    <property type="protein sequence ID" value="CAG8607877.1"/>
    <property type="molecule type" value="Genomic_DNA"/>
</dbReference>
<evidence type="ECO:0000313" key="2">
    <source>
        <dbReference type="Proteomes" id="UP000789706"/>
    </source>
</evidence>
<reference evidence="1" key="1">
    <citation type="submission" date="2021-06" db="EMBL/GenBank/DDBJ databases">
        <authorList>
            <person name="Kallberg Y."/>
            <person name="Tangrot J."/>
            <person name="Rosling A."/>
        </authorList>
    </citation>
    <scope>NUCLEOTIDE SEQUENCE</scope>
    <source>
        <strain evidence="1">AZ414A</strain>
    </source>
</reference>
<organism evidence="1 2">
    <name type="scientific">Diversispora eburnea</name>
    <dbReference type="NCBI Taxonomy" id="1213867"/>
    <lineage>
        <taxon>Eukaryota</taxon>
        <taxon>Fungi</taxon>
        <taxon>Fungi incertae sedis</taxon>
        <taxon>Mucoromycota</taxon>
        <taxon>Glomeromycotina</taxon>
        <taxon>Glomeromycetes</taxon>
        <taxon>Diversisporales</taxon>
        <taxon>Diversisporaceae</taxon>
        <taxon>Diversispora</taxon>
    </lineage>
</organism>
<sequence>NKNIELGRFSRKHVRRKMRFPLEKSLFLAALFLICLSFSHASLLPTATLSKLDGLVTFTQVDDSHVKAEGKFNKDIEENTFDNYFTQIAKVSFTDLGIKNRIALFLICLVFSHASPLPRDVGDKAVVELEGVDGKVTFTQVSETNIEADGIFKKGITENTPERYFVKLGPLAKKSFKDVGIKIVPPGTKPWKSTGQGLVKQIIGVEYEILHDDDVIASGIIKSA</sequence>